<evidence type="ECO:0000259" key="8">
    <source>
        <dbReference type="PROSITE" id="PS50928"/>
    </source>
</evidence>
<evidence type="ECO:0000256" key="4">
    <source>
        <dbReference type="ARBA" id="ARBA00022692"/>
    </source>
</evidence>
<dbReference type="PANTHER" id="PTHR43227">
    <property type="entry name" value="BLL4140 PROTEIN"/>
    <property type="match status" value="1"/>
</dbReference>
<keyword evidence="3" id="KW-1003">Cell membrane</keyword>
<dbReference type="PANTHER" id="PTHR43227:SF3">
    <property type="entry name" value="BINDING-PROTEIN-DEPENDENT TRANSPORT SYSTEMS INNER MEMBRANE COMPONENT"/>
    <property type="match status" value="1"/>
</dbReference>
<dbReference type="Pfam" id="PF00528">
    <property type="entry name" value="BPD_transp_1"/>
    <property type="match status" value="1"/>
</dbReference>
<keyword evidence="2 7" id="KW-0813">Transport</keyword>
<evidence type="ECO:0000256" key="3">
    <source>
        <dbReference type="ARBA" id="ARBA00022475"/>
    </source>
</evidence>
<evidence type="ECO:0000256" key="5">
    <source>
        <dbReference type="ARBA" id="ARBA00022989"/>
    </source>
</evidence>
<comment type="caution">
    <text evidence="9">The sequence shown here is derived from an EMBL/GenBank/DDBJ whole genome shotgun (WGS) entry which is preliminary data.</text>
</comment>
<keyword evidence="6 7" id="KW-0472">Membrane</keyword>
<evidence type="ECO:0000256" key="7">
    <source>
        <dbReference type="RuleBase" id="RU363032"/>
    </source>
</evidence>
<proteinExistence type="inferred from homology"/>
<dbReference type="Gene3D" id="1.10.3720.10">
    <property type="entry name" value="MetI-like"/>
    <property type="match status" value="1"/>
</dbReference>
<dbReference type="InterPro" id="IPR050809">
    <property type="entry name" value="UgpAE/MalFG_permease"/>
</dbReference>
<feature type="transmembrane region" description="Helical" evidence="7">
    <location>
        <begin position="275"/>
        <end position="293"/>
    </location>
</feature>
<comment type="similarity">
    <text evidence="7">Belongs to the binding-protein-dependent transport system permease family.</text>
</comment>
<feature type="transmembrane region" description="Helical" evidence="7">
    <location>
        <begin position="81"/>
        <end position="103"/>
    </location>
</feature>
<protein>
    <submittedName>
        <fullName evidence="9">Carbohydrate ABC transporter permease</fullName>
    </submittedName>
</protein>
<accession>A0ABV9FJ78</accession>
<gene>
    <name evidence="9" type="ORF">ACFO3S_21230</name>
</gene>
<reference evidence="10" key="1">
    <citation type="journal article" date="2019" name="Int. J. Syst. Evol. Microbiol.">
        <title>The Global Catalogue of Microorganisms (GCM) 10K type strain sequencing project: providing services to taxonomists for standard genome sequencing and annotation.</title>
        <authorList>
            <consortium name="The Broad Institute Genomics Platform"/>
            <consortium name="The Broad Institute Genome Sequencing Center for Infectious Disease"/>
            <person name="Wu L."/>
            <person name="Ma J."/>
        </authorList>
    </citation>
    <scope>NUCLEOTIDE SEQUENCE [LARGE SCALE GENOMIC DNA]</scope>
    <source>
        <strain evidence="10">CCUG 49571</strain>
    </source>
</reference>
<evidence type="ECO:0000256" key="2">
    <source>
        <dbReference type="ARBA" id="ARBA00022448"/>
    </source>
</evidence>
<sequence>MRKKKLSFEQRKRRLGVLFLLPWLIGFVLFFLAPLFQSLQFSFQELEPTRSGYELHFLGFDNFSKAVYVHPLFNQYLTRSISHMVVNVPLIIFFSLFAATLLNQRFRGRAVVRAIFFLPVILASGVIVSIQEASFMSEFMNQSTAGGVVEGSGGILRGIAFERMMLNSGVSPGIVDYLVGAVNRIYEIVSKSGVQILIFLAGLQSIPSTLYEASRMEGATGYEAFWKITFPMISPLIMTNVVYTIIDSFSHNDVTKLISDVAFINLDFGLSSAMSWIYFGTIALILAISSYLISKNVFYNE</sequence>
<evidence type="ECO:0000256" key="6">
    <source>
        <dbReference type="ARBA" id="ARBA00023136"/>
    </source>
</evidence>
<feature type="transmembrane region" description="Helical" evidence="7">
    <location>
        <begin position="194"/>
        <end position="213"/>
    </location>
</feature>
<comment type="subcellular location">
    <subcellularLocation>
        <location evidence="1 7">Cell membrane</location>
        <topology evidence="1 7">Multi-pass membrane protein</topology>
    </subcellularLocation>
</comment>
<dbReference type="InterPro" id="IPR035906">
    <property type="entry name" value="MetI-like_sf"/>
</dbReference>
<dbReference type="CDD" id="cd06261">
    <property type="entry name" value="TM_PBP2"/>
    <property type="match status" value="1"/>
</dbReference>
<name>A0ABV9FJ78_9BACL</name>
<dbReference type="RefSeq" id="WP_378100180.1">
    <property type="nucleotide sequence ID" value="NZ_JBHSEP010000019.1"/>
</dbReference>
<evidence type="ECO:0000313" key="10">
    <source>
        <dbReference type="Proteomes" id="UP001596028"/>
    </source>
</evidence>
<feature type="transmembrane region" description="Helical" evidence="7">
    <location>
        <begin position="110"/>
        <end position="130"/>
    </location>
</feature>
<dbReference type="InterPro" id="IPR000515">
    <property type="entry name" value="MetI-like"/>
</dbReference>
<keyword evidence="5 7" id="KW-1133">Transmembrane helix</keyword>
<dbReference type="EMBL" id="JBHSEP010000019">
    <property type="protein sequence ID" value="MFC4600781.1"/>
    <property type="molecule type" value="Genomic_DNA"/>
</dbReference>
<dbReference type="PROSITE" id="PS50928">
    <property type="entry name" value="ABC_TM1"/>
    <property type="match status" value="1"/>
</dbReference>
<keyword evidence="10" id="KW-1185">Reference proteome</keyword>
<feature type="domain" description="ABC transmembrane type-1" evidence="8">
    <location>
        <begin position="77"/>
        <end position="297"/>
    </location>
</feature>
<organism evidence="9 10">
    <name type="scientific">Cohnella hongkongensis</name>
    <dbReference type="NCBI Taxonomy" id="178337"/>
    <lineage>
        <taxon>Bacteria</taxon>
        <taxon>Bacillati</taxon>
        <taxon>Bacillota</taxon>
        <taxon>Bacilli</taxon>
        <taxon>Bacillales</taxon>
        <taxon>Paenibacillaceae</taxon>
        <taxon>Cohnella</taxon>
    </lineage>
</organism>
<feature type="transmembrane region" description="Helical" evidence="7">
    <location>
        <begin position="225"/>
        <end position="246"/>
    </location>
</feature>
<dbReference type="SUPFAM" id="SSF161098">
    <property type="entry name" value="MetI-like"/>
    <property type="match status" value="1"/>
</dbReference>
<dbReference type="Proteomes" id="UP001596028">
    <property type="component" value="Unassembled WGS sequence"/>
</dbReference>
<evidence type="ECO:0000256" key="1">
    <source>
        <dbReference type="ARBA" id="ARBA00004651"/>
    </source>
</evidence>
<keyword evidence="4 7" id="KW-0812">Transmembrane</keyword>
<evidence type="ECO:0000313" key="9">
    <source>
        <dbReference type="EMBL" id="MFC4600781.1"/>
    </source>
</evidence>